<dbReference type="InterPro" id="IPR007110">
    <property type="entry name" value="Ig-like_dom"/>
</dbReference>
<accession>A0A553R0B4</accession>
<dbReference type="Gene3D" id="2.60.40.10">
    <property type="entry name" value="Immunoglobulins"/>
    <property type="match status" value="2"/>
</dbReference>
<dbReference type="InterPro" id="IPR003599">
    <property type="entry name" value="Ig_sub"/>
</dbReference>
<sequence length="401" mass="44634">MAFVSFSTVFVSVMLFTVSPVAGKTEKTEGDTVEFTPAEFTVSITTMEWTHVDKSSNKIKAIKWDSRDQSLNIPNPRFKKITSIDTKTGKLTIESLTKEHSGQYKFELNGETKGEFSLEVSGSKEGGFTEAKRKGEPFKKEEGQEVSFLPKDFAKATQSMIWKHIAGLDTTRVAEWDPKDEPPVTFHGQFRNIASLDETTGQLTIKNLVEEHSGKYTFYVDGVEKETFILVVSKRLPIPTIERDTGNNPNIVYLKCNYDGSGHKDLLIIWSNSTQELRTMKPEEHDKSFIVEKSNNPDNYYTCSLKSPAGRETSLKAYERDLFKESGLGEGAIAGIIISIIILICGGVGAFFYKTNSVFHDLIHDRFSCLRGNAPAPTETNANVNVPLRNSPSSTQPADGD</sequence>
<dbReference type="PANTHER" id="PTHR21063">
    <property type="entry name" value="LFA-3"/>
    <property type="match status" value="1"/>
</dbReference>
<keyword evidence="3" id="KW-0732">Signal</keyword>
<dbReference type="SMART" id="SM00409">
    <property type="entry name" value="IG"/>
    <property type="match status" value="2"/>
</dbReference>
<evidence type="ECO:0000256" key="1">
    <source>
        <dbReference type="SAM" id="MobiDB-lite"/>
    </source>
</evidence>
<dbReference type="InterPro" id="IPR013783">
    <property type="entry name" value="Ig-like_fold"/>
</dbReference>
<dbReference type="SUPFAM" id="SSF48726">
    <property type="entry name" value="Immunoglobulin"/>
    <property type="match status" value="2"/>
</dbReference>
<comment type="caution">
    <text evidence="5">The sequence shown here is derived from an EMBL/GenBank/DDBJ whole genome shotgun (WGS) entry which is preliminary data.</text>
</comment>
<dbReference type="InterPro" id="IPR036179">
    <property type="entry name" value="Ig-like_dom_sf"/>
</dbReference>
<organism evidence="5 6">
    <name type="scientific">Danionella cerebrum</name>
    <dbReference type="NCBI Taxonomy" id="2873325"/>
    <lineage>
        <taxon>Eukaryota</taxon>
        <taxon>Metazoa</taxon>
        <taxon>Chordata</taxon>
        <taxon>Craniata</taxon>
        <taxon>Vertebrata</taxon>
        <taxon>Euteleostomi</taxon>
        <taxon>Actinopterygii</taxon>
        <taxon>Neopterygii</taxon>
        <taxon>Teleostei</taxon>
        <taxon>Ostariophysi</taxon>
        <taxon>Cypriniformes</taxon>
        <taxon>Danionidae</taxon>
        <taxon>Danioninae</taxon>
        <taxon>Danionella</taxon>
    </lineage>
</organism>
<dbReference type="PROSITE" id="PS50835">
    <property type="entry name" value="IG_LIKE"/>
    <property type="match status" value="1"/>
</dbReference>
<dbReference type="AlphaFoldDB" id="A0A553R0B4"/>
<evidence type="ECO:0000313" key="6">
    <source>
        <dbReference type="Proteomes" id="UP000316079"/>
    </source>
</evidence>
<feature type="compositionally biased region" description="Basic and acidic residues" evidence="1">
    <location>
        <begin position="130"/>
        <end position="141"/>
    </location>
</feature>
<keyword evidence="2" id="KW-0472">Membrane</keyword>
<gene>
    <name evidence="5" type="ORF">DNTS_012491</name>
</gene>
<feature type="region of interest" description="Disordered" evidence="1">
    <location>
        <begin position="121"/>
        <end position="141"/>
    </location>
</feature>
<feature type="domain" description="Ig-like" evidence="4">
    <location>
        <begin position="239"/>
        <end position="314"/>
    </location>
</feature>
<dbReference type="STRING" id="623744.A0A553R0B4"/>
<keyword evidence="2" id="KW-0812">Transmembrane</keyword>
<feature type="transmembrane region" description="Helical" evidence="2">
    <location>
        <begin position="332"/>
        <end position="353"/>
    </location>
</feature>
<evidence type="ECO:0000313" key="5">
    <source>
        <dbReference type="EMBL" id="TRY95518.1"/>
    </source>
</evidence>
<reference evidence="5 6" key="1">
    <citation type="journal article" date="2019" name="Sci. Data">
        <title>Hybrid genome assembly and annotation of Danionella translucida.</title>
        <authorList>
            <person name="Kadobianskyi M."/>
            <person name="Schulze L."/>
            <person name="Schuelke M."/>
            <person name="Judkewitz B."/>
        </authorList>
    </citation>
    <scope>NUCLEOTIDE SEQUENCE [LARGE SCALE GENOMIC DNA]</scope>
    <source>
        <strain evidence="5 6">Bolton</strain>
    </source>
</reference>
<name>A0A553R0B4_9TELE</name>
<keyword evidence="2" id="KW-1133">Transmembrane helix</keyword>
<protein>
    <recommendedName>
        <fullName evidence="4">Ig-like domain-containing protein</fullName>
    </recommendedName>
</protein>
<proteinExistence type="predicted"/>
<feature type="signal peptide" evidence="3">
    <location>
        <begin position="1"/>
        <end position="23"/>
    </location>
</feature>
<dbReference type="OrthoDB" id="8963023at2759"/>
<dbReference type="PANTHER" id="PTHR21063:SF4">
    <property type="entry name" value="CD48 ANTIGEN-RELATED"/>
    <property type="match status" value="1"/>
</dbReference>
<evidence type="ECO:0000256" key="2">
    <source>
        <dbReference type="SAM" id="Phobius"/>
    </source>
</evidence>
<evidence type="ECO:0000259" key="4">
    <source>
        <dbReference type="PROSITE" id="PS50835"/>
    </source>
</evidence>
<feature type="region of interest" description="Disordered" evidence="1">
    <location>
        <begin position="380"/>
        <end position="401"/>
    </location>
</feature>
<keyword evidence="6" id="KW-1185">Reference proteome</keyword>
<evidence type="ECO:0000256" key="3">
    <source>
        <dbReference type="SAM" id="SignalP"/>
    </source>
</evidence>
<dbReference type="EMBL" id="SRMA01025359">
    <property type="protein sequence ID" value="TRY95518.1"/>
    <property type="molecule type" value="Genomic_DNA"/>
</dbReference>
<feature type="chain" id="PRO_5021912072" description="Ig-like domain-containing protein" evidence="3">
    <location>
        <begin position="24"/>
        <end position="401"/>
    </location>
</feature>
<dbReference type="Proteomes" id="UP000316079">
    <property type="component" value="Unassembled WGS sequence"/>
</dbReference>